<dbReference type="Proteomes" id="UP000075920">
    <property type="component" value="Unassembled WGS sequence"/>
</dbReference>
<accession>A0A182WPR7</accession>
<reference evidence="1" key="2">
    <citation type="submission" date="2020-05" db="UniProtKB">
        <authorList>
            <consortium name="EnsemblMetazoa"/>
        </authorList>
    </citation>
    <scope>IDENTIFICATION</scope>
    <source>
        <strain evidence="1">MINIMUS1</strain>
    </source>
</reference>
<sequence length="39" mass="4394">MTRSVRIVQIFNNLARINLGAFIVLSPKCRASNQTKDFA</sequence>
<dbReference type="AlphaFoldDB" id="A0A182WPR7"/>
<organism evidence="1 2">
    <name type="scientific">Anopheles minimus</name>
    <dbReference type="NCBI Taxonomy" id="112268"/>
    <lineage>
        <taxon>Eukaryota</taxon>
        <taxon>Metazoa</taxon>
        <taxon>Ecdysozoa</taxon>
        <taxon>Arthropoda</taxon>
        <taxon>Hexapoda</taxon>
        <taxon>Insecta</taxon>
        <taxon>Pterygota</taxon>
        <taxon>Neoptera</taxon>
        <taxon>Endopterygota</taxon>
        <taxon>Diptera</taxon>
        <taxon>Nematocera</taxon>
        <taxon>Culicoidea</taxon>
        <taxon>Culicidae</taxon>
        <taxon>Anophelinae</taxon>
        <taxon>Anopheles</taxon>
    </lineage>
</organism>
<evidence type="ECO:0000313" key="2">
    <source>
        <dbReference type="Proteomes" id="UP000075920"/>
    </source>
</evidence>
<proteinExistence type="predicted"/>
<protein>
    <submittedName>
        <fullName evidence="1">Uncharacterized protein</fullName>
    </submittedName>
</protein>
<dbReference type="EnsemblMetazoa" id="AMIN014660-RA">
    <property type="protein sequence ID" value="AMIN014660-PA"/>
    <property type="gene ID" value="AMIN014660"/>
</dbReference>
<name>A0A182WPR7_9DIPT</name>
<evidence type="ECO:0000313" key="1">
    <source>
        <dbReference type="EnsemblMetazoa" id="AMIN014660-PA"/>
    </source>
</evidence>
<dbReference type="VEuPathDB" id="VectorBase:AMIN014660"/>
<reference evidence="2" key="1">
    <citation type="submission" date="2013-03" db="EMBL/GenBank/DDBJ databases">
        <title>The Genome Sequence of Anopheles minimus MINIMUS1.</title>
        <authorList>
            <consortium name="The Broad Institute Genomics Platform"/>
            <person name="Neafsey D.E."/>
            <person name="Walton C."/>
            <person name="Walker B."/>
            <person name="Young S.K."/>
            <person name="Zeng Q."/>
            <person name="Gargeya S."/>
            <person name="Fitzgerald M."/>
            <person name="Haas B."/>
            <person name="Abouelleil A."/>
            <person name="Allen A.W."/>
            <person name="Alvarado L."/>
            <person name="Arachchi H.M."/>
            <person name="Berlin A.M."/>
            <person name="Chapman S.B."/>
            <person name="Gainer-Dewar J."/>
            <person name="Goldberg J."/>
            <person name="Griggs A."/>
            <person name="Gujja S."/>
            <person name="Hansen M."/>
            <person name="Howarth C."/>
            <person name="Imamovic A."/>
            <person name="Ireland A."/>
            <person name="Larimer J."/>
            <person name="McCowan C."/>
            <person name="Murphy C."/>
            <person name="Pearson M."/>
            <person name="Poon T.W."/>
            <person name="Priest M."/>
            <person name="Roberts A."/>
            <person name="Saif S."/>
            <person name="Shea T."/>
            <person name="Sisk P."/>
            <person name="Sykes S."/>
            <person name="Wortman J."/>
            <person name="Nusbaum C."/>
            <person name="Birren B."/>
        </authorList>
    </citation>
    <scope>NUCLEOTIDE SEQUENCE [LARGE SCALE GENOMIC DNA]</scope>
    <source>
        <strain evidence="2">MINIMUS1</strain>
    </source>
</reference>
<keyword evidence="2" id="KW-1185">Reference proteome</keyword>